<reference evidence="3" key="1">
    <citation type="journal article" date="2019" name="Int. J. Syst. Evol. Microbiol.">
        <title>The Global Catalogue of Microorganisms (GCM) 10K type strain sequencing project: providing services to taxonomists for standard genome sequencing and annotation.</title>
        <authorList>
            <consortium name="The Broad Institute Genomics Platform"/>
            <consortium name="The Broad Institute Genome Sequencing Center for Infectious Disease"/>
            <person name="Wu L."/>
            <person name="Ma J."/>
        </authorList>
    </citation>
    <scope>NUCLEOTIDE SEQUENCE [LARGE SCALE GENOMIC DNA]</scope>
    <source>
        <strain evidence="3">CGMCC 1.15399</strain>
    </source>
</reference>
<proteinExistence type="predicted"/>
<feature type="compositionally biased region" description="Basic and acidic residues" evidence="1">
    <location>
        <begin position="25"/>
        <end position="47"/>
    </location>
</feature>
<accession>A0ABW4GX38</accession>
<name>A0ABW4GX38_9ACTN</name>
<gene>
    <name evidence="2" type="ORF">ACFSJ0_59145</name>
</gene>
<protein>
    <recommendedName>
        <fullName evidence="4">HNH endonuclease</fullName>
    </recommendedName>
</protein>
<comment type="caution">
    <text evidence="2">The sequence shown here is derived from an EMBL/GenBank/DDBJ whole genome shotgun (WGS) entry which is preliminary data.</text>
</comment>
<dbReference type="RefSeq" id="WP_219536540.1">
    <property type="nucleotide sequence ID" value="NZ_JAHKRM010000031.1"/>
</dbReference>
<evidence type="ECO:0000256" key="1">
    <source>
        <dbReference type="SAM" id="MobiDB-lite"/>
    </source>
</evidence>
<dbReference type="EMBL" id="JBHUCM010000070">
    <property type="protein sequence ID" value="MFD1547053.1"/>
    <property type="molecule type" value="Genomic_DNA"/>
</dbReference>
<feature type="compositionally biased region" description="Basic and acidic residues" evidence="1">
    <location>
        <begin position="58"/>
        <end position="71"/>
    </location>
</feature>
<dbReference type="Proteomes" id="UP001597097">
    <property type="component" value="Unassembled WGS sequence"/>
</dbReference>
<feature type="region of interest" description="Disordered" evidence="1">
    <location>
        <begin position="1"/>
        <end position="87"/>
    </location>
</feature>
<evidence type="ECO:0000313" key="2">
    <source>
        <dbReference type="EMBL" id="MFD1547053.1"/>
    </source>
</evidence>
<keyword evidence="3" id="KW-1185">Reference proteome</keyword>
<sequence>MSTKTRHNHPNLPYGAMVGPGQCPRCDERRTERAAEGLVDHNHDRLPFGRRKPPGECPRCDELHNGADARPGHQNAAHRGQAEDARRAAEIDRHFASDGHRNGGCGPVCTFGDW</sequence>
<evidence type="ECO:0000313" key="3">
    <source>
        <dbReference type="Proteomes" id="UP001597097"/>
    </source>
</evidence>
<evidence type="ECO:0008006" key="4">
    <source>
        <dbReference type="Google" id="ProtNLM"/>
    </source>
</evidence>
<organism evidence="2 3">
    <name type="scientific">Nonomuraea guangzhouensis</name>
    <dbReference type="NCBI Taxonomy" id="1291555"/>
    <lineage>
        <taxon>Bacteria</taxon>
        <taxon>Bacillati</taxon>
        <taxon>Actinomycetota</taxon>
        <taxon>Actinomycetes</taxon>
        <taxon>Streptosporangiales</taxon>
        <taxon>Streptosporangiaceae</taxon>
        <taxon>Nonomuraea</taxon>
    </lineage>
</organism>